<keyword evidence="4" id="KW-1185">Reference proteome</keyword>
<evidence type="ECO:0000256" key="2">
    <source>
        <dbReference type="SAM" id="SignalP"/>
    </source>
</evidence>
<organism evidence="3 4">
    <name type="scientific">Pontiella desulfatans</name>
    <dbReference type="NCBI Taxonomy" id="2750659"/>
    <lineage>
        <taxon>Bacteria</taxon>
        <taxon>Pseudomonadati</taxon>
        <taxon>Kiritimatiellota</taxon>
        <taxon>Kiritimatiellia</taxon>
        <taxon>Kiritimatiellales</taxon>
        <taxon>Pontiellaceae</taxon>
        <taxon>Pontiella</taxon>
    </lineage>
</organism>
<sequence>MKKLIGLFVFIATVALADDYRTFTSTDGRTLEAKIIRFDSATGKVMIERKDRKRITVAATAFSEQDQTYIENWNVADAFMSPSKFKLEIQREEVGSTKKEHEVDVGDEFSGGGGRRGGGGDTGVIIVATDKITKYKYILSMENKSGVPLKNVIMEYRIYYEQQKAIKDEKANKGRAEDDTRPERYMAVDQQKAKEGQKRLKPLEPKKPATISTDTITLTKRSANRTWGDKIDLKAELSGAWIQLSMRGPNGEKLVRDIASPESVMKKFPWDVPEQPEEEPAEAAKEDEPKEKPEED</sequence>
<evidence type="ECO:0000256" key="1">
    <source>
        <dbReference type="SAM" id="MobiDB-lite"/>
    </source>
</evidence>
<evidence type="ECO:0000313" key="3">
    <source>
        <dbReference type="EMBL" id="VGO14214.1"/>
    </source>
</evidence>
<keyword evidence="2" id="KW-0732">Signal</keyword>
<feature type="chain" id="PRO_5025357191" description="SLA1 homology domain-containing protein" evidence="2">
    <location>
        <begin position="18"/>
        <end position="296"/>
    </location>
</feature>
<protein>
    <recommendedName>
        <fullName evidence="5">SLA1 homology domain-containing protein</fullName>
    </recommendedName>
</protein>
<feature type="region of interest" description="Disordered" evidence="1">
    <location>
        <begin position="97"/>
        <end position="117"/>
    </location>
</feature>
<dbReference type="AlphaFoldDB" id="A0A6C2U3M1"/>
<gene>
    <name evidence="3" type="ORF">PDESU_02773</name>
</gene>
<dbReference type="RefSeq" id="WP_136079713.1">
    <property type="nucleotide sequence ID" value="NZ_CAAHFG010000001.1"/>
</dbReference>
<dbReference type="EMBL" id="CAAHFG010000001">
    <property type="protein sequence ID" value="VGO14214.1"/>
    <property type="molecule type" value="Genomic_DNA"/>
</dbReference>
<proteinExistence type="predicted"/>
<evidence type="ECO:0008006" key="5">
    <source>
        <dbReference type="Google" id="ProtNLM"/>
    </source>
</evidence>
<dbReference type="Gene3D" id="2.30.30.700">
    <property type="entry name" value="SLA1 homology domain 1"/>
    <property type="match status" value="1"/>
</dbReference>
<feature type="signal peptide" evidence="2">
    <location>
        <begin position="1"/>
        <end position="17"/>
    </location>
</feature>
<accession>A0A6C2U3M1</accession>
<reference evidence="3 4" key="1">
    <citation type="submission" date="2019-04" db="EMBL/GenBank/DDBJ databases">
        <authorList>
            <person name="Van Vliet M D."/>
        </authorList>
    </citation>
    <scope>NUCLEOTIDE SEQUENCE [LARGE SCALE GENOMIC DNA]</scope>
    <source>
        <strain evidence="3 4">F1</strain>
    </source>
</reference>
<name>A0A6C2U3M1_PONDE</name>
<feature type="compositionally biased region" description="Basic and acidic residues" evidence="1">
    <location>
        <begin position="282"/>
        <end position="296"/>
    </location>
</feature>
<evidence type="ECO:0000313" key="4">
    <source>
        <dbReference type="Proteomes" id="UP000366872"/>
    </source>
</evidence>
<feature type="region of interest" description="Disordered" evidence="1">
    <location>
        <begin position="266"/>
        <end position="296"/>
    </location>
</feature>
<dbReference type="Proteomes" id="UP000366872">
    <property type="component" value="Unassembled WGS sequence"/>
</dbReference>